<comment type="caution">
    <text evidence="2">The sequence shown here is derived from an EMBL/GenBank/DDBJ whole genome shotgun (WGS) entry which is preliminary data.</text>
</comment>
<protein>
    <submittedName>
        <fullName evidence="2">Uncharacterized protein</fullName>
    </submittedName>
</protein>
<feature type="region of interest" description="Disordered" evidence="1">
    <location>
        <begin position="126"/>
        <end position="147"/>
    </location>
</feature>
<evidence type="ECO:0000313" key="2">
    <source>
        <dbReference type="EMBL" id="KAK7329954.1"/>
    </source>
</evidence>
<gene>
    <name evidence="2" type="ORF">VNO77_24137</name>
</gene>
<dbReference type="Proteomes" id="UP001367508">
    <property type="component" value="Unassembled WGS sequence"/>
</dbReference>
<dbReference type="EMBL" id="JAYMYQ010000005">
    <property type="protein sequence ID" value="KAK7329954.1"/>
    <property type="molecule type" value="Genomic_DNA"/>
</dbReference>
<reference evidence="2 3" key="1">
    <citation type="submission" date="2024-01" db="EMBL/GenBank/DDBJ databases">
        <title>The genomes of 5 underutilized Papilionoideae crops provide insights into root nodulation and disease resistanc.</title>
        <authorList>
            <person name="Jiang F."/>
        </authorList>
    </citation>
    <scope>NUCLEOTIDE SEQUENCE [LARGE SCALE GENOMIC DNA]</scope>
    <source>
        <strain evidence="2">LVBAO_FW01</strain>
        <tissue evidence="2">Leaves</tissue>
    </source>
</reference>
<name>A0AAN9L676_CANGL</name>
<keyword evidence="3" id="KW-1185">Reference proteome</keyword>
<proteinExistence type="predicted"/>
<evidence type="ECO:0000313" key="3">
    <source>
        <dbReference type="Proteomes" id="UP001367508"/>
    </source>
</evidence>
<accession>A0AAN9L676</accession>
<organism evidence="2 3">
    <name type="scientific">Canavalia gladiata</name>
    <name type="common">Sword bean</name>
    <name type="synonym">Dolichos gladiatus</name>
    <dbReference type="NCBI Taxonomy" id="3824"/>
    <lineage>
        <taxon>Eukaryota</taxon>
        <taxon>Viridiplantae</taxon>
        <taxon>Streptophyta</taxon>
        <taxon>Embryophyta</taxon>
        <taxon>Tracheophyta</taxon>
        <taxon>Spermatophyta</taxon>
        <taxon>Magnoliopsida</taxon>
        <taxon>eudicotyledons</taxon>
        <taxon>Gunneridae</taxon>
        <taxon>Pentapetalae</taxon>
        <taxon>rosids</taxon>
        <taxon>fabids</taxon>
        <taxon>Fabales</taxon>
        <taxon>Fabaceae</taxon>
        <taxon>Papilionoideae</taxon>
        <taxon>50 kb inversion clade</taxon>
        <taxon>NPAAA clade</taxon>
        <taxon>indigoferoid/millettioid clade</taxon>
        <taxon>Phaseoleae</taxon>
        <taxon>Canavalia</taxon>
    </lineage>
</organism>
<sequence>MISSWTSCIGFKTGNSLALNKVPTKKSDKFVRQLSFIPPRHNNCMRSTMQNGYSAVKGVFWVVCHSPALMRMVGTLVEKIVIHISPIRDWQINGNHKQAMVEQKYISEGQNKTMRGLPSLIHKRRMLSHTKPSPRKPNQQYHTRHSS</sequence>
<evidence type="ECO:0000256" key="1">
    <source>
        <dbReference type="SAM" id="MobiDB-lite"/>
    </source>
</evidence>
<dbReference type="AlphaFoldDB" id="A0AAN9L676"/>